<evidence type="ECO:0000256" key="3">
    <source>
        <dbReference type="RuleBase" id="RU000363"/>
    </source>
</evidence>
<dbReference type="CDD" id="cd05233">
    <property type="entry name" value="SDR_c"/>
    <property type="match status" value="1"/>
</dbReference>
<dbReference type="Proteomes" id="UP000033869">
    <property type="component" value="Unassembled WGS sequence"/>
</dbReference>
<dbReference type="PIRSF" id="PIRSF000126">
    <property type="entry name" value="11-beta-HSD1"/>
    <property type="match status" value="1"/>
</dbReference>
<dbReference type="EMBL" id="LCBL01000003">
    <property type="protein sequence ID" value="KKS09046.1"/>
    <property type="molecule type" value="Genomic_DNA"/>
</dbReference>
<evidence type="ECO:0000313" key="5">
    <source>
        <dbReference type="Proteomes" id="UP000033869"/>
    </source>
</evidence>
<dbReference type="Pfam" id="PF00106">
    <property type="entry name" value="adh_short"/>
    <property type="match status" value="1"/>
</dbReference>
<sequence length="238" mass="25732">MTDLKGKVVVITGASDGLGKALSLRLAKEGAKLALVSKTKEKLEKSKAEVDALGVESEYFACDISDDKQVEKTVSDIKSKFGTIDILVNNAGVWYEGSTESHSPEKIKELFGVNSMGPIFMARAVLPIMKAKKDGQILNVASSAAKESASEWGVYSATKWALRSFNDTLKGELEGTGIKVMGFYPGGMKTNMFDVSGFPKGVTPWMMDPQDVAEIIVFMLTRPKDILMGDVDAVKFMG</sequence>
<comment type="similarity">
    <text evidence="1 3">Belongs to the short-chain dehydrogenases/reductases (SDR) family.</text>
</comment>
<dbReference type="PRINTS" id="PR00080">
    <property type="entry name" value="SDRFAMILY"/>
</dbReference>
<organism evidence="4 5">
    <name type="scientific">candidate division CPR2 bacterium GW2011_GWC1_41_48</name>
    <dbReference type="NCBI Taxonomy" id="1618344"/>
    <lineage>
        <taxon>Bacteria</taxon>
        <taxon>Bacteria division CPR2</taxon>
    </lineage>
</organism>
<dbReference type="GO" id="GO:0016020">
    <property type="term" value="C:membrane"/>
    <property type="evidence" value="ECO:0007669"/>
    <property type="project" value="TreeGrafter"/>
</dbReference>
<protein>
    <submittedName>
        <fullName evidence="4">D-beta-hydroxybutyrate dehydrogenase</fullName>
    </submittedName>
</protein>
<dbReference type="PANTHER" id="PTHR44196:SF1">
    <property type="entry name" value="DEHYDROGENASE_REDUCTASE SDR FAMILY MEMBER 7B"/>
    <property type="match status" value="1"/>
</dbReference>
<dbReference type="InterPro" id="IPR036291">
    <property type="entry name" value="NAD(P)-bd_dom_sf"/>
</dbReference>
<dbReference type="AlphaFoldDB" id="A0A0G0YHK5"/>
<comment type="caution">
    <text evidence="4">The sequence shown here is derived from an EMBL/GenBank/DDBJ whole genome shotgun (WGS) entry which is preliminary data.</text>
</comment>
<evidence type="ECO:0000256" key="1">
    <source>
        <dbReference type="ARBA" id="ARBA00006484"/>
    </source>
</evidence>
<accession>A0A0G0YHK5</accession>
<dbReference type="PRINTS" id="PR00081">
    <property type="entry name" value="GDHRDH"/>
</dbReference>
<dbReference type="Gene3D" id="3.40.50.720">
    <property type="entry name" value="NAD(P)-binding Rossmann-like Domain"/>
    <property type="match status" value="1"/>
</dbReference>
<name>A0A0G0YHK5_UNCC2</name>
<dbReference type="PANTHER" id="PTHR44196">
    <property type="entry name" value="DEHYDROGENASE/REDUCTASE SDR FAMILY MEMBER 7B"/>
    <property type="match status" value="1"/>
</dbReference>
<keyword evidence="2" id="KW-0560">Oxidoreductase</keyword>
<dbReference type="InterPro" id="IPR002347">
    <property type="entry name" value="SDR_fam"/>
</dbReference>
<dbReference type="GO" id="GO:0016491">
    <property type="term" value="F:oxidoreductase activity"/>
    <property type="evidence" value="ECO:0007669"/>
    <property type="project" value="UniProtKB-KW"/>
</dbReference>
<evidence type="ECO:0000313" key="4">
    <source>
        <dbReference type="EMBL" id="KKS09046.1"/>
    </source>
</evidence>
<gene>
    <name evidence="4" type="ORF">UU65_C0003G0101</name>
</gene>
<reference evidence="4 5" key="1">
    <citation type="journal article" date="2015" name="Nature">
        <title>rRNA introns, odd ribosomes, and small enigmatic genomes across a large radiation of phyla.</title>
        <authorList>
            <person name="Brown C.T."/>
            <person name="Hug L.A."/>
            <person name="Thomas B.C."/>
            <person name="Sharon I."/>
            <person name="Castelle C.J."/>
            <person name="Singh A."/>
            <person name="Wilkins M.J."/>
            <person name="Williams K.H."/>
            <person name="Banfield J.F."/>
        </authorList>
    </citation>
    <scope>NUCLEOTIDE SEQUENCE [LARGE SCALE GENOMIC DNA]</scope>
</reference>
<proteinExistence type="inferred from homology"/>
<dbReference type="SUPFAM" id="SSF51735">
    <property type="entry name" value="NAD(P)-binding Rossmann-fold domains"/>
    <property type="match status" value="1"/>
</dbReference>
<evidence type="ECO:0000256" key="2">
    <source>
        <dbReference type="ARBA" id="ARBA00023002"/>
    </source>
</evidence>